<feature type="domain" description="Large ribosomal subunit protein uL2 C-terminal" evidence="9">
    <location>
        <begin position="190"/>
        <end position="318"/>
    </location>
</feature>
<evidence type="ECO:0000256" key="5">
    <source>
        <dbReference type="ARBA" id="ARBA00022980"/>
    </source>
</evidence>
<dbReference type="PANTHER" id="PTHR13691:SF5">
    <property type="entry name" value="LARGE RIBOSOMAL SUBUNIT PROTEIN UL2M"/>
    <property type="match status" value="1"/>
</dbReference>
<dbReference type="InterPro" id="IPR008991">
    <property type="entry name" value="Translation_prot_SH3-like_sf"/>
</dbReference>
<evidence type="ECO:0000256" key="7">
    <source>
        <dbReference type="ARBA" id="ARBA00069872"/>
    </source>
</evidence>
<dbReference type="Gene3D" id="2.40.50.140">
    <property type="entry name" value="Nucleic acid-binding proteins"/>
    <property type="match status" value="1"/>
</dbReference>
<evidence type="ECO:0000259" key="10">
    <source>
        <dbReference type="SMART" id="SM01383"/>
    </source>
</evidence>
<dbReference type="OrthoDB" id="563959at2759"/>
<dbReference type="NCBIfam" id="TIGR01171">
    <property type="entry name" value="rplB_bact"/>
    <property type="match status" value="1"/>
</dbReference>
<dbReference type="SMART" id="SM01383">
    <property type="entry name" value="Ribosomal_L2"/>
    <property type="match status" value="1"/>
</dbReference>
<evidence type="ECO:0000259" key="9">
    <source>
        <dbReference type="SMART" id="SM01382"/>
    </source>
</evidence>
<dbReference type="GO" id="GO:0005762">
    <property type="term" value="C:mitochondrial large ribosomal subunit"/>
    <property type="evidence" value="ECO:0007669"/>
    <property type="project" value="TreeGrafter"/>
</dbReference>
<dbReference type="FunFam" id="2.30.30.30:FF:000001">
    <property type="entry name" value="50S ribosomal protein L2"/>
    <property type="match status" value="1"/>
</dbReference>
<evidence type="ECO:0000256" key="1">
    <source>
        <dbReference type="ARBA" id="ARBA00004474"/>
    </source>
</evidence>
<comment type="similarity">
    <text evidence="2">Belongs to the universal ribosomal protein uL2 family.</text>
</comment>
<evidence type="ECO:0000313" key="12">
    <source>
        <dbReference type="Proteomes" id="UP001055712"/>
    </source>
</evidence>
<dbReference type="InterPro" id="IPR022669">
    <property type="entry name" value="Ribosomal_uL2_C"/>
</dbReference>
<dbReference type="Pfam" id="PF03947">
    <property type="entry name" value="Ribosomal_L2_C"/>
    <property type="match status" value="1"/>
</dbReference>
<dbReference type="PANTHER" id="PTHR13691">
    <property type="entry name" value="RIBOSOMAL PROTEIN L2"/>
    <property type="match status" value="1"/>
</dbReference>
<dbReference type="InterPro" id="IPR002171">
    <property type="entry name" value="Ribosomal_uL2"/>
</dbReference>
<dbReference type="Proteomes" id="UP001055712">
    <property type="component" value="Unassembled WGS sequence"/>
</dbReference>
<comment type="subcellular location">
    <subcellularLocation>
        <location evidence="1">Plastid</location>
    </subcellularLocation>
</comment>
<dbReference type="GO" id="GO:0016740">
    <property type="term" value="F:transferase activity"/>
    <property type="evidence" value="ECO:0007669"/>
    <property type="project" value="InterPro"/>
</dbReference>
<gene>
    <name evidence="11" type="ORF">D9Q98_003936</name>
</gene>
<dbReference type="HAMAP" id="MF_01320_B">
    <property type="entry name" value="Ribosomal_uL2_B"/>
    <property type="match status" value="1"/>
</dbReference>
<keyword evidence="12" id="KW-1185">Reference proteome</keyword>
<evidence type="ECO:0000256" key="3">
    <source>
        <dbReference type="ARBA" id="ARBA00011838"/>
    </source>
</evidence>
<dbReference type="GO" id="GO:0003735">
    <property type="term" value="F:structural constituent of ribosome"/>
    <property type="evidence" value="ECO:0007669"/>
    <property type="project" value="InterPro"/>
</dbReference>
<dbReference type="Gene3D" id="2.30.30.30">
    <property type="match status" value="1"/>
</dbReference>
<dbReference type="SMART" id="SM01382">
    <property type="entry name" value="Ribosomal_L2_C"/>
    <property type="match status" value="1"/>
</dbReference>
<keyword evidence="4" id="KW-0934">Plastid</keyword>
<dbReference type="EMBL" id="SIDB01000005">
    <property type="protein sequence ID" value="KAI3432379.1"/>
    <property type="molecule type" value="Genomic_DNA"/>
</dbReference>
<evidence type="ECO:0000256" key="2">
    <source>
        <dbReference type="ARBA" id="ARBA00005636"/>
    </source>
</evidence>
<dbReference type="SUPFAM" id="SSF50104">
    <property type="entry name" value="Translation proteins SH3-like domain"/>
    <property type="match status" value="1"/>
</dbReference>
<organism evidence="11 12">
    <name type="scientific">Chlorella vulgaris</name>
    <name type="common">Green alga</name>
    <dbReference type="NCBI Taxonomy" id="3077"/>
    <lineage>
        <taxon>Eukaryota</taxon>
        <taxon>Viridiplantae</taxon>
        <taxon>Chlorophyta</taxon>
        <taxon>core chlorophytes</taxon>
        <taxon>Trebouxiophyceae</taxon>
        <taxon>Chlorellales</taxon>
        <taxon>Chlorellaceae</taxon>
        <taxon>Chlorella clade</taxon>
        <taxon>Chlorella</taxon>
    </lineage>
</organism>
<reference evidence="11" key="1">
    <citation type="journal article" date="2019" name="Plant J.">
        <title>Chlorella vulgaris genome assembly and annotation reveals the molecular basis for metabolic acclimation to high light conditions.</title>
        <authorList>
            <person name="Cecchin M."/>
            <person name="Marcolungo L."/>
            <person name="Rossato M."/>
            <person name="Girolomoni L."/>
            <person name="Cosentino E."/>
            <person name="Cuine S."/>
            <person name="Li-Beisson Y."/>
            <person name="Delledonne M."/>
            <person name="Ballottari M."/>
        </authorList>
    </citation>
    <scope>NUCLEOTIDE SEQUENCE</scope>
    <source>
        <strain evidence="11">211/11P</strain>
    </source>
</reference>
<evidence type="ECO:0000256" key="4">
    <source>
        <dbReference type="ARBA" id="ARBA00022640"/>
    </source>
</evidence>
<dbReference type="InterPro" id="IPR012340">
    <property type="entry name" value="NA-bd_OB-fold"/>
</dbReference>
<proteinExistence type="inferred from homology"/>
<dbReference type="SUPFAM" id="SSF50249">
    <property type="entry name" value="Nucleic acid-binding proteins"/>
    <property type="match status" value="1"/>
</dbReference>
<dbReference type="InterPro" id="IPR005880">
    <property type="entry name" value="Ribosomal_uL2_bac/org-type"/>
</dbReference>
<dbReference type="InterPro" id="IPR022666">
    <property type="entry name" value="Ribosomal_uL2_RNA-bd_dom"/>
</dbReference>
<comment type="caution">
    <text evidence="11">The sequence shown here is derived from an EMBL/GenBank/DDBJ whole genome shotgun (WGS) entry which is preliminary data.</text>
</comment>
<feature type="region of interest" description="Disordered" evidence="8">
    <location>
        <begin position="292"/>
        <end position="344"/>
    </location>
</feature>
<protein>
    <recommendedName>
        <fullName evidence="7">Large ribosomal subunit protein uL2m</fullName>
    </recommendedName>
</protein>
<dbReference type="FunFam" id="4.10.950.10:FF:000001">
    <property type="entry name" value="50S ribosomal protein L2"/>
    <property type="match status" value="1"/>
</dbReference>
<dbReference type="InterPro" id="IPR014726">
    <property type="entry name" value="Ribosomal_uL2_dom3"/>
</dbReference>
<name>A0A9D4TQZ5_CHLVU</name>
<evidence type="ECO:0000256" key="6">
    <source>
        <dbReference type="ARBA" id="ARBA00023274"/>
    </source>
</evidence>
<dbReference type="GO" id="GO:0009536">
    <property type="term" value="C:plastid"/>
    <property type="evidence" value="ECO:0007669"/>
    <property type="project" value="UniProtKB-SubCell"/>
</dbReference>
<dbReference type="GO" id="GO:0032543">
    <property type="term" value="P:mitochondrial translation"/>
    <property type="evidence" value="ECO:0007669"/>
    <property type="project" value="TreeGrafter"/>
</dbReference>
<dbReference type="GO" id="GO:0003723">
    <property type="term" value="F:RNA binding"/>
    <property type="evidence" value="ECO:0007669"/>
    <property type="project" value="InterPro"/>
</dbReference>
<evidence type="ECO:0000313" key="11">
    <source>
        <dbReference type="EMBL" id="KAI3432379.1"/>
    </source>
</evidence>
<comment type="subunit">
    <text evidence="3">Part of the 50S ribosomal subunit.</text>
</comment>
<feature type="domain" description="Large ribosomal subunit protein uL2 RNA-binding" evidence="10">
    <location>
        <begin position="100"/>
        <end position="184"/>
    </location>
</feature>
<dbReference type="Gene3D" id="4.10.950.10">
    <property type="entry name" value="Ribosomal protein L2, domain 3"/>
    <property type="match status" value="1"/>
</dbReference>
<keyword evidence="5" id="KW-0689">Ribosomal protein</keyword>
<dbReference type="Pfam" id="PF00181">
    <property type="entry name" value="Ribosomal_L2_N"/>
    <property type="match status" value="1"/>
</dbReference>
<sequence length="344" mass="36966">MLLRKLAAGLRNAPAWQQAVAERLASSTLCSTSGRASESPAFGTLWAQLHSRFASSNASGLKAYKPTTPGFRGRVITSRKDLWKGGPFKPLTEGLSRSGGRNSQGIITARHRGGGHRKVYRELDLARGEGTTAAVVQRLEYDPNRTAHIALVKHKDTEPGVALRQQYSYYLAPQGVQEGDVMYSGVDAPILPGNSLPLSAIPVGTAVHNVELRPGQGGQLGRAAGTSCTLVKKGDDGYAVVKLPSGEQRLVLSRCMATIGVLSNPQNKNVKLGKAGATRWSGRRPRVRGVAMNSVDHPHGGGRGKSKGRISQTPWGKPTKGYRTRSNPRTDWAIRMSRHKAART</sequence>
<reference evidence="11" key="2">
    <citation type="submission" date="2020-11" db="EMBL/GenBank/DDBJ databases">
        <authorList>
            <person name="Cecchin M."/>
            <person name="Marcolungo L."/>
            <person name="Rossato M."/>
            <person name="Girolomoni L."/>
            <person name="Cosentino E."/>
            <person name="Cuine S."/>
            <person name="Li-Beisson Y."/>
            <person name="Delledonne M."/>
            <person name="Ballottari M."/>
        </authorList>
    </citation>
    <scope>NUCLEOTIDE SEQUENCE</scope>
    <source>
        <strain evidence="11">211/11P</strain>
        <tissue evidence="11">Whole cell</tissue>
    </source>
</reference>
<keyword evidence="6" id="KW-0687">Ribonucleoprotein</keyword>
<evidence type="ECO:0000256" key="8">
    <source>
        <dbReference type="SAM" id="MobiDB-lite"/>
    </source>
</evidence>
<accession>A0A9D4TQZ5</accession>
<dbReference type="InterPro" id="IPR014722">
    <property type="entry name" value="Rib_uL2_dom2"/>
</dbReference>
<dbReference type="AlphaFoldDB" id="A0A9D4TQZ5"/>